<dbReference type="STRING" id="1198245.SAMN05444858_12619"/>
<feature type="domain" description="HTH cro/C1-type" evidence="1">
    <location>
        <begin position="15"/>
        <end position="68"/>
    </location>
</feature>
<dbReference type="InterPro" id="IPR001387">
    <property type="entry name" value="Cro/C1-type_HTH"/>
</dbReference>
<dbReference type="CDD" id="cd00093">
    <property type="entry name" value="HTH_XRE"/>
    <property type="match status" value="1"/>
</dbReference>
<dbReference type="Proteomes" id="UP000186004">
    <property type="component" value="Unassembled WGS sequence"/>
</dbReference>
<protein>
    <submittedName>
        <fullName evidence="2">Transcriptional regulator, contains XRE-family HTH domain</fullName>
    </submittedName>
</protein>
<sequence>MAQTRINVPALYAALDAARKSKNLSWRQLAAEVGCSPSTMTRLANGYRPDADAFMTLTQWLKMPAEKFWISEEGASQDDEQPELLAEVGVLLRARKDLGEEEKQHLQNVLEAAMKLHATQRAARNR</sequence>
<dbReference type="EMBL" id="FTNF01000026">
    <property type="protein sequence ID" value="SIR90309.1"/>
    <property type="molecule type" value="Genomic_DNA"/>
</dbReference>
<gene>
    <name evidence="2" type="ORF">SAMN05444858_12619</name>
</gene>
<dbReference type="OrthoDB" id="513181at2"/>
<evidence type="ECO:0000313" key="3">
    <source>
        <dbReference type="Proteomes" id="UP000186004"/>
    </source>
</evidence>
<name>A0A1N7EQJ5_9ACTN</name>
<evidence type="ECO:0000313" key="2">
    <source>
        <dbReference type="EMBL" id="SIR90309.1"/>
    </source>
</evidence>
<keyword evidence="3" id="KW-1185">Reference proteome</keyword>
<dbReference type="SUPFAM" id="SSF47413">
    <property type="entry name" value="lambda repressor-like DNA-binding domains"/>
    <property type="match status" value="1"/>
</dbReference>
<proteinExistence type="predicted"/>
<dbReference type="RefSeq" id="WP_076473566.1">
    <property type="nucleotide sequence ID" value="NZ_FTNF01000026.1"/>
</dbReference>
<dbReference type="AlphaFoldDB" id="A0A1N7EQJ5"/>
<accession>A0A1N7EQJ5</accession>
<reference evidence="2 3" key="1">
    <citation type="submission" date="2017-01" db="EMBL/GenBank/DDBJ databases">
        <authorList>
            <person name="Mah S.A."/>
            <person name="Swanson W.J."/>
            <person name="Moy G.W."/>
            <person name="Vacquier V.D."/>
        </authorList>
    </citation>
    <scope>NUCLEOTIDE SEQUENCE [LARGE SCALE GENOMIC DNA]</scope>
    <source>
        <strain evidence="2 3">DSM 45758</strain>
    </source>
</reference>
<dbReference type="GO" id="GO:0003677">
    <property type="term" value="F:DNA binding"/>
    <property type="evidence" value="ECO:0007669"/>
    <property type="project" value="InterPro"/>
</dbReference>
<dbReference type="SMART" id="SM00530">
    <property type="entry name" value="HTH_XRE"/>
    <property type="match status" value="1"/>
</dbReference>
<dbReference type="Pfam" id="PF01381">
    <property type="entry name" value="HTH_3"/>
    <property type="match status" value="1"/>
</dbReference>
<dbReference type="Gene3D" id="1.10.260.40">
    <property type="entry name" value="lambda repressor-like DNA-binding domains"/>
    <property type="match status" value="1"/>
</dbReference>
<dbReference type="PROSITE" id="PS50943">
    <property type="entry name" value="HTH_CROC1"/>
    <property type="match status" value="1"/>
</dbReference>
<evidence type="ECO:0000259" key="1">
    <source>
        <dbReference type="PROSITE" id="PS50943"/>
    </source>
</evidence>
<dbReference type="InterPro" id="IPR010982">
    <property type="entry name" value="Lambda_DNA-bd_dom_sf"/>
</dbReference>
<organism evidence="2 3">
    <name type="scientific">Micromonospora avicenniae</name>
    <dbReference type="NCBI Taxonomy" id="1198245"/>
    <lineage>
        <taxon>Bacteria</taxon>
        <taxon>Bacillati</taxon>
        <taxon>Actinomycetota</taxon>
        <taxon>Actinomycetes</taxon>
        <taxon>Micromonosporales</taxon>
        <taxon>Micromonosporaceae</taxon>
        <taxon>Micromonospora</taxon>
    </lineage>
</organism>